<feature type="region of interest" description="Disordered" evidence="1">
    <location>
        <begin position="84"/>
        <end position="121"/>
    </location>
</feature>
<evidence type="ECO:0000256" key="1">
    <source>
        <dbReference type="SAM" id="MobiDB-lite"/>
    </source>
</evidence>
<comment type="caution">
    <text evidence="2">The sequence shown here is derived from an EMBL/GenBank/DDBJ whole genome shotgun (WGS) entry which is preliminary data.</text>
</comment>
<accession>A0ABR2MJL4</accession>
<reference evidence="2 3" key="1">
    <citation type="journal article" date="2022" name="Nat. Plants">
        <title>Genomes of leafy and leafless Platanthera orchids illuminate the evolution of mycoheterotrophy.</title>
        <authorList>
            <person name="Li M.H."/>
            <person name="Liu K.W."/>
            <person name="Li Z."/>
            <person name="Lu H.C."/>
            <person name="Ye Q.L."/>
            <person name="Zhang D."/>
            <person name="Wang J.Y."/>
            <person name="Li Y.F."/>
            <person name="Zhong Z.M."/>
            <person name="Liu X."/>
            <person name="Yu X."/>
            <person name="Liu D.K."/>
            <person name="Tu X.D."/>
            <person name="Liu B."/>
            <person name="Hao Y."/>
            <person name="Liao X.Y."/>
            <person name="Jiang Y.T."/>
            <person name="Sun W.H."/>
            <person name="Chen J."/>
            <person name="Chen Y.Q."/>
            <person name="Ai Y."/>
            <person name="Zhai J.W."/>
            <person name="Wu S.S."/>
            <person name="Zhou Z."/>
            <person name="Hsiao Y.Y."/>
            <person name="Wu W.L."/>
            <person name="Chen Y.Y."/>
            <person name="Lin Y.F."/>
            <person name="Hsu J.L."/>
            <person name="Li C.Y."/>
            <person name="Wang Z.W."/>
            <person name="Zhao X."/>
            <person name="Zhong W.Y."/>
            <person name="Ma X.K."/>
            <person name="Ma L."/>
            <person name="Huang J."/>
            <person name="Chen G.Z."/>
            <person name="Huang M.Z."/>
            <person name="Huang L."/>
            <person name="Peng D.H."/>
            <person name="Luo Y.B."/>
            <person name="Zou S.Q."/>
            <person name="Chen S.P."/>
            <person name="Lan S."/>
            <person name="Tsai W.C."/>
            <person name="Van de Peer Y."/>
            <person name="Liu Z.J."/>
        </authorList>
    </citation>
    <scope>NUCLEOTIDE SEQUENCE [LARGE SCALE GENOMIC DNA]</scope>
    <source>
        <strain evidence="2">Lor288</strain>
    </source>
</reference>
<evidence type="ECO:0000313" key="3">
    <source>
        <dbReference type="Proteomes" id="UP001412067"/>
    </source>
</evidence>
<sequence length="142" mass="16492">MLQIGRRKISVAAERDLEGGKLIHHRCSPVPQRQIEKERKKISLPFSSPPLPIFWSRNFFSPLTVFFSPTLSIAPVPAASIKKEKEARRCRRNRERKKITPPLDRRGRRSQPLRYAGSRSVEEDHEKKFSRPILLLMFSSGF</sequence>
<gene>
    <name evidence="2" type="ORF">KSP40_PGU014209</name>
</gene>
<dbReference type="EMBL" id="JBBWWR010000007">
    <property type="protein sequence ID" value="KAK8964363.1"/>
    <property type="molecule type" value="Genomic_DNA"/>
</dbReference>
<name>A0ABR2MJL4_9ASPA</name>
<organism evidence="2 3">
    <name type="scientific">Platanthera guangdongensis</name>
    <dbReference type="NCBI Taxonomy" id="2320717"/>
    <lineage>
        <taxon>Eukaryota</taxon>
        <taxon>Viridiplantae</taxon>
        <taxon>Streptophyta</taxon>
        <taxon>Embryophyta</taxon>
        <taxon>Tracheophyta</taxon>
        <taxon>Spermatophyta</taxon>
        <taxon>Magnoliopsida</taxon>
        <taxon>Liliopsida</taxon>
        <taxon>Asparagales</taxon>
        <taxon>Orchidaceae</taxon>
        <taxon>Orchidoideae</taxon>
        <taxon>Orchideae</taxon>
        <taxon>Orchidinae</taxon>
        <taxon>Platanthera</taxon>
    </lineage>
</organism>
<evidence type="ECO:0000313" key="2">
    <source>
        <dbReference type="EMBL" id="KAK8964363.1"/>
    </source>
</evidence>
<dbReference type="Proteomes" id="UP001412067">
    <property type="component" value="Unassembled WGS sequence"/>
</dbReference>
<proteinExistence type="predicted"/>
<keyword evidence="3" id="KW-1185">Reference proteome</keyword>
<feature type="compositionally biased region" description="Basic residues" evidence="1">
    <location>
        <begin position="88"/>
        <end position="99"/>
    </location>
</feature>
<protein>
    <submittedName>
        <fullName evidence="2">Uncharacterized protein</fullName>
    </submittedName>
</protein>